<evidence type="ECO:0000313" key="2">
    <source>
        <dbReference type="Proteomes" id="UP000800200"/>
    </source>
</evidence>
<dbReference type="Proteomes" id="UP000800200">
    <property type="component" value="Unassembled WGS sequence"/>
</dbReference>
<protein>
    <recommendedName>
        <fullName evidence="3">Zn(2)-C6 fungal-type domain-containing protein</fullName>
    </recommendedName>
</protein>
<proteinExistence type="predicted"/>
<dbReference type="AlphaFoldDB" id="A0A6A6DU93"/>
<evidence type="ECO:0000313" key="1">
    <source>
        <dbReference type="EMBL" id="KAF2181550.1"/>
    </source>
</evidence>
<sequence length="103" mass="12310">MTRPESSLIRAYRLASRIHNEPYHMPSPCSRCRDNGRCCLVHLSSGRCSECIDRNTKCDLVVTQPEWNRLDRDKERLRRQLEKAQDDLLDYCRCEEELRARER</sequence>
<reference evidence="1" key="1">
    <citation type="journal article" date="2020" name="Stud. Mycol.">
        <title>101 Dothideomycetes genomes: a test case for predicting lifestyles and emergence of pathogens.</title>
        <authorList>
            <person name="Haridas S."/>
            <person name="Albert R."/>
            <person name="Binder M."/>
            <person name="Bloem J."/>
            <person name="Labutti K."/>
            <person name="Salamov A."/>
            <person name="Andreopoulos B."/>
            <person name="Baker S."/>
            <person name="Barry K."/>
            <person name="Bills G."/>
            <person name="Bluhm B."/>
            <person name="Cannon C."/>
            <person name="Castanera R."/>
            <person name="Culley D."/>
            <person name="Daum C."/>
            <person name="Ezra D."/>
            <person name="Gonzalez J."/>
            <person name="Henrissat B."/>
            <person name="Kuo A."/>
            <person name="Liang C."/>
            <person name="Lipzen A."/>
            <person name="Lutzoni F."/>
            <person name="Magnuson J."/>
            <person name="Mondo S."/>
            <person name="Nolan M."/>
            <person name="Ohm R."/>
            <person name="Pangilinan J."/>
            <person name="Park H.-J."/>
            <person name="Ramirez L."/>
            <person name="Alfaro M."/>
            <person name="Sun H."/>
            <person name="Tritt A."/>
            <person name="Yoshinaga Y."/>
            <person name="Zwiers L.-H."/>
            <person name="Turgeon B."/>
            <person name="Goodwin S."/>
            <person name="Spatafora J."/>
            <person name="Crous P."/>
            <person name="Grigoriev I."/>
        </authorList>
    </citation>
    <scope>NUCLEOTIDE SEQUENCE</scope>
    <source>
        <strain evidence="1">CBS 207.26</strain>
    </source>
</reference>
<accession>A0A6A6DU93</accession>
<evidence type="ECO:0008006" key="3">
    <source>
        <dbReference type="Google" id="ProtNLM"/>
    </source>
</evidence>
<gene>
    <name evidence="1" type="ORF">K469DRAFT_792018</name>
</gene>
<name>A0A6A6DU93_9PEZI</name>
<organism evidence="1 2">
    <name type="scientific">Zopfia rhizophila CBS 207.26</name>
    <dbReference type="NCBI Taxonomy" id="1314779"/>
    <lineage>
        <taxon>Eukaryota</taxon>
        <taxon>Fungi</taxon>
        <taxon>Dikarya</taxon>
        <taxon>Ascomycota</taxon>
        <taxon>Pezizomycotina</taxon>
        <taxon>Dothideomycetes</taxon>
        <taxon>Dothideomycetes incertae sedis</taxon>
        <taxon>Zopfiaceae</taxon>
        <taxon>Zopfia</taxon>
    </lineage>
</organism>
<keyword evidence="2" id="KW-1185">Reference proteome</keyword>
<dbReference type="EMBL" id="ML994652">
    <property type="protein sequence ID" value="KAF2181550.1"/>
    <property type="molecule type" value="Genomic_DNA"/>
</dbReference>
<dbReference type="OrthoDB" id="3943416at2759"/>